<name>A0A9P0D8T5_9CUCU</name>
<dbReference type="InterPro" id="IPR029437">
    <property type="entry name" value="HPS3_N"/>
</dbReference>
<organism evidence="3 4">
    <name type="scientific">Psylliodes chrysocephalus</name>
    <dbReference type="NCBI Taxonomy" id="3402493"/>
    <lineage>
        <taxon>Eukaryota</taxon>
        <taxon>Metazoa</taxon>
        <taxon>Ecdysozoa</taxon>
        <taxon>Arthropoda</taxon>
        <taxon>Hexapoda</taxon>
        <taxon>Insecta</taxon>
        <taxon>Pterygota</taxon>
        <taxon>Neoptera</taxon>
        <taxon>Endopterygota</taxon>
        <taxon>Coleoptera</taxon>
        <taxon>Polyphaga</taxon>
        <taxon>Cucujiformia</taxon>
        <taxon>Chrysomeloidea</taxon>
        <taxon>Chrysomelidae</taxon>
        <taxon>Galerucinae</taxon>
        <taxon>Alticini</taxon>
        <taxon>Psylliodes</taxon>
    </lineage>
</organism>
<sequence length="1208" mass="138580">MVRVISVHHFANQHIQVVEQPTACTVAPPNRLLSALMNNCVEVRDLSNDSEIIFSFPTVDEVVQIVHCLNGDYVATLETKFNRQNKEINFVRIYINWDSIATLQQSKMTSSGVSLGSSECGMVQPMRARIAGRVTPTTNQSELGSLEMIEVPVKRNPNFVECCQVSGNLLILSEKFINIYSFQIKTHDISKMRFVDFEELPILIELSFNPYQVSFCENYIACMSKDAFYLFRISESVKRENSELNLCCETDFSYIYPNNGPIDYKKLLKDELLNASKDKITVNLPTIVKENSIIHKSSPFTFSDKDISGIIRSTAIVETKSVQYKIENLIQLRLLSILIESAQRQVTEEFKSMILRPIYIDQSLNKSSSKDSNKKFLHSDFDKCLNSVMCIVATQQEGYLYHFDDNVTCADRDNCLAVYPFTAPVFKLVMEEYLLHALTETGLESYTLRYGHQLCRNFELIDNINVACPSVSESICLVGLRPFLGVEQILLTENHMILLANSETSPAHSASSNSSSNASFLTLYNLELPSPKMIFNDISIVANVHRFTSVQTYCHLMSEAHMVLRLTLLLKKWTMTDDNVKLIIAKKSNNDDVIETYRISCALLGDHFVMCSNEDDYSLAVPYYKMARVLPAEVLKRVKKIQEQSGNHSTKGLMFYLKNTLLDVKAGPDADKIFGSTSKQNFSESILVLLEHHSYEDLPNLILKSKIFREYSTDKLICILNEKMSDNFPKTSEKHLALTLLYILKCNSSKAQDHLDKITRDNLCWLILDNYDLLFETTYCPQNRNKSVTTFSELTILLIGICPELLSSIFVNLIMDKKVINLSKIIKVFLEYLPSSISSDSSCARLVLQKTIEMYFERYFSKPENIDLTKVVYERGASEALKLLVRSYLSELQIQQIRDESIKDGRNINCNRNMEKEVYEDENDDTNKDRHQEKLGYNRINKTYFEEQVKKPKDSYLFSSLRYEYLDKMPPFQIEITSKLYEACIEDYPAKEQGGPNEKADIILKKLQALLCSQVVPKQVIIEVNGYLSVNETLRGNESLQSITMLTNDATLLLIDSCPQCLLQFGKDRFTRTDEWKFLIATVQRRILKLSQTENVRRVCFFHKKILKDILTYVASNMTLDQLIQVFPQRFSTNHRDSNHKESAEISPKFKDSHEKSEFAYSDEDLDILREIQNYEPFVTICKETMHANQINKLITTTGQQLLCSLNL</sequence>
<dbReference type="EMBL" id="OV651818">
    <property type="protein sequence ID" value="CAH1111957.1"/>
    <property type="molecule type" value="Genomic_DNA"/>
</dbReference>
<evidence type="ECO:0000313" key="3">
    <source>
        <dbReference type="EMBL" id="CAH1111957.1"/>
    </source>
</evidence>
<dbReference type="PANTHER" id="PTHR28633:SF1">
    <property type="entry name" value="BLOC-2 COMPLEX MEMBER HPS3"/>
    <property type="match status" value="1"/>
</dbReference>
<dbReference type="PANTHER" id="PTHR28633">
    <property type="entry name" value="HERMANSKY-PUDLAK SYNDROME 3 PROTEIN"/>
    <property type="match status" value="1"/>
</dbReference>
<keyword evidence="4" id="KW-1185">Reference proteome</keyword>
<dbReference type="AlphaFoldDB" id="A0A9P0D8T5"/>
<accession>A0A9P0D8T5</accession>
<feature type="domain" description="BLOC-2 complex member HPS3 N-terminal" evidence="1">
    <location>
        <begin position="4"/>
        <end position="512"/>
    </location>
</feature>
<feature type="domain" description="BLOC-2 complex member HPS3 C-terminal" evidence="2">
    <location>
        <begin position="546"/>
        <end position="818"/>
    </location>
</feature>
<evidence type="ECO:0000313" key="4">
    <source>
        <dbReference type="Proteomes" id="UP001153636"/>
    </source>
</evidence>
<dbReference type="Proteomes" id="UP001153636">
    <property type="component" value="Chromosome 6"/>
</dbReference>
<gene>
    <name evidence="3" type="ORF">PSYICH_LOCUS12419</name>
</gene>
<dbReference type="Pfam" id="PF14763">
    <property type="entry name" value="HPS3_C"/>
    <property type="match status" value="1"/>
</dbReference>
<dbReference type="Pfam" id="PF14761">
    <property type="entry name" value="HPS3_N"/>
    <property type="match status" value="1"/>
</dbReference>
<dbReference type="OrthoDB" id="10255480at2759"/>
<dbReference type="InterPro" id="IPR029438">
    <property type="entry name" value="HPS3_C"/>
</dbReference>
<protein>
    <submittedName>
        <fullName evidence="3">Uncharacterized protein</fullName>
    </submittedName>
</protein>
<evidence type="ECO:0000259" key="2">
    <source>
        <dbReference type="Pfam" id="PF14763"/>
    </source>
</evidence>
<dbReference type="GO" id="GO:0005737">
    <property type="term" value="C:cytoplasm"/>
    <property type="evidence" value="ECO:0007669"/>
    <property type="project" value="TreeGrafter"/>
</dbReference>
<dbReference type="InterPro" id="IPR017216">
    <property type="entry name" value="HPS3"/>
</dbReference>
<evidence type="ECO:0000259" key="1">
    <source>
        <dbReference type="Pfam" id="PF14761"/>
    </source>
</evidence>
<reference evidence="3" key="1">
    <citation type="submission" date="2022-01" db="EMBL/GenBank/DDBJ databases">
        <authorList>
            <person name="King R."/>
        </authorList>
    </citation>
    <scope>NUCLEOTIDE SEQUENCE</scope>
</reference>
<proteinExistence type="predicted"/>